<feature type="transmembrane region" description="Helical" evidence="1">
    <location>
        <begin position="34"/>
        <end position="57"/>
    </location>
</feature>
<dbReference type="AlphaFoldDB" id="A0A2Z4RUR3"/>
<proteinExistence type="predicted"/>
<evidence type="ECO:0000313" key="2">
    <source>
        <dbReference type="EMBL" id="AWY44475.1"/>
    </source>
</evidence>
<dbReference type="Proteomes" id="UP000250299">
    <property type="component" value="Chromosome"/>
</dbReference>
<dbReference type="OrthoDB" id="7002273at2"/>
<evidence type="ECO:0008006" key="4">
    <source>
        <dbReference type="Google" id="ProtNLM"/>
    </source>
</evidence>
<sequence>MAAALTLMIIGEILTIYSEVYASKLTGRPTETPLIFLKPIILICIAGICLIFAYWLGYQATGNIWIVTVASLTLLLILEPIVIYAMLKEVPERGALIGFILGAVGLIATVAL</sequence>
<keyword evidence="1" id="KW-0472">Membrane</keyword>
<protein>
    <recommendedName>
        <fullName evidence="4">EamA domain-containing protein</fullName>
    </recommendedName>
</protein>
<gene>
    <name evidence="2" type="ORF">DKY63_25310</name>
</gene>
<name>A0A2Z4RUR3_PSEPU</name>
<feature type="transmembrane region" description="Helical" evidence="1">
    <location>
        <begin position="93"/>
        <end position="111"/>
    </location>
</feature>
<keyword evidence="1" id="KW-1133">Transmembrane helix</keyword>
<evidence type="ECO:0000313" key="3">
    <source>
        <dbReference type="Proteomes" id="UP000250299"/>
    </source>
</evidence>
<feature type="transmembrane region" description="Helical" evidence="1">
    <location>
        <begin position="64"/>
        <end position="87"/>
    </location>
</feature>
<dbReference type="EMBL" id="CP029693">
    <property type="protein sequence ID" value="AWY44475.1"/>
    <property type="molecule type" value="Genomic_DNA"/>
</dbReference>
<evidence type="ECO:0000256" key="1">
    <source>
        <dbReference type="SAM" id="Phobius"/>
    </source>
</evidence>
<reference evidence="2 3" key="1">
    <citation type="submission" date="2018-05" db="EMBL/GenBank/DDBJ databases">
        <title>Whole genome sequence of Pseudomonas putida JBC17.</title>
        <authorList>
            <person name="Lee Y.H."/>
            <person name="David K."/>
        </authorList>
    </citation>
    <scope>NUCLEOTIDE SEQUENCE [LARGE SCALE GENOMIC DNA]</scope>
    <source>
        <strain evidence="2 3">JBC17</strain>
    </source>
</reference>
<accession>A0A2Z4RUR3</accession>
<organism evidence="2 3">
    <name type="scientific">Pseudomonas putida</name>
    <name type="common">Arthrobacter siderocapsulatus</name>
    <dbReference type="NCBI Taxonomy" id="303"/>
    <lineage>
        <taxon>Bacteria</taxon>
        <taxon>Pseudomonadati</taxon>
        <taxon>Pseudomonadota</taxon>
        <taxon>Gammaproteobacteria</taxon>
        <taxon>Pseudomonadales</taxon>
        <taxon>Pseudomonadaceae</taxon>
        <taxon>Pseudomonas</taxon>
    </lineage>
</organism>
<keyword evidence="1" id="KW-0812">Transmembrane</keyword>